<gene>
    <name evidence="1" type="ORF">I4F81_005495</name>
</gene>
<proteinExistence type="predicted"/>
<accession>A0ACC3BZ07</accession>
<name>A0ACC3BZ07_PYRYE</name>
<comment type="caution">
    <text evidence="1">The sequence shown here is derived from an EMBL/GenBank/DDBJ whole genome shotgun (WGS) entry which is preliminary data.</text>
</comment>
<dbReference type="EMBL" id="CM020619">
    <property type="protein sequence ID" value="KAK1862929.1"/>
    <property type="molecule type" value="Genomic_DNA"/>
</dbReference>
<reference evidence="1" key="1">
    <citation type="submission" date="2019-11" db="EMBL/GenBank/DDBJ databases">
        <title>Nori genome reveals adaptations in red seaweeds to the harsh intertidal environment.</title>
        <authorList>
            <person name="Wang D."/>
            <person name="Mao Y."/>
        </authorList>
    </citation>
    <scope>NUCLEOTIDE SEQUENCE</scope>
    <source>
        <tissue evidence="1">Gametophyte</tissue>
    </source>
</reference>
<protein>
    <submittedName>
        <fullName evidence="1">Uncharacterized protein</fullName>
    </submittedName>
</protein>
<evidence type="ECO:0000313" key="1">
    <source>
        <dbReference type="EMBL" id="KAK1862929.1"/>
    </source>
</evidence>
<organism evidence="1 2">
    <name type="scientific">Pyropia yezoensis</name>
    <name type="common">Susabi-nori</name>
    <name type="synonym">Porphyra yezoensis</name>
    <dbReference type="NCBI Taxonomy" id="2788"/>
    <lineage>
        <taxon>Eukaryota</taxon>
        <taxon>Rhodophyta</taxon>
        <taxon>Bangiophyceae</taxon>
        <taxon>Bangiales</taxon>
        <taxon>Bangiaceae</taxon>
        <taxon>Pyropia</taxon>
    </lineage>
</organism>
<evidence type="ECO:0000313" key="2">
    <source>
        <dbReference type="Proteomes" id="UP000798662"/>
    </source>
</evidence>
<sequence>METMLRRDGKYNELAPPRMPAAILAHKPTYDPAMSDPGATFDRTHLTVSSWYYLMRGVVLPNLRSPAIQGAGTKSGADHTGPASENVDIQLGRDAEHVAATAGLDDAHEGAIAPKMEDVRSIGVVSSTSGCGKTHLAMDVWHAGNKLDQPLYADIAHAAGISNTTWSCIARQAKDTPICCVNWNGLTSWGWEDEDMVKTSLWYEELYVKDVKKPVDDGAGHAGVDVPVDGPSAGVDGACSDGSGTYGADAIKSTAEGAGSGVAGIDAACADGSVSDVVGVHKAVADGAVADGVGALSVGAAVYIKDAHLLPLYLRVLWCLMYQATVSYSRFAQSAWEEVRAGRIPVASVVAEARGIMQQGRVAILVDELTMATVARHDRRLCELYRHILCTFTNRGFAGIVFFSLSFMFVLDEIIPAPVTKALTAPGGKLPRAKLSTPGSMGEGSPWSVAIVGTLTMPAFDELLQKLLPVAQSRAFYTVRSVEGSHEVAAEEAASAFARVSGGHLRSFKFLLNGVRDSEDDVLLWDVVVRACRDTGMMPFIFNLLLQAACFPSLLLAGLVSCTVEGSSVLIPAPGFLPADDYCVIWDDAFSNNLLSGSPNNQGRFENPSFLTAFLLALAAQWNAVVATLAMQKQDVNPEVSSIMTACARFVSAARIVDPGRAWEVTTYWSEVVLSRVRHAAAKYLVDAPGVADVVDYSRIAVRDLYEGIGNLEQQRSHRPRLTDVLVDATLPLEAADVAPELIDTYAGMVDVLQRPSGELVGRMFMMSSPHKSFDLVRFLPVVYDPRPASLSLGPMRRVLAICISCKSTSNVETSVPLQAKVLTPEKLMADAFGDQWSLLKNHAVHVTVCNYSRTDRPTKFVEDTVAEHTIVVCREQFESMYGKSLGELLTSAHILHSTKIAR</sequence>
<dbReference type="Proteomes" id="UP000798662">
    <property type="component" value="Chromosome 2"/>
</dbReference>
<keyword evidence="2" id="KW-1185">Reference proteome</keyword>